<dbReference type="SUPFAM" id="SSF55405">
    <property type="entry name" value="RNA bacteriophage capsid protein"/>
    <property type="match status" value="1"/>
</dbReference>
<dbReference type="RefSeq" id="YP_010769875.1">
    <property type="nucleotide sequence ID" value="NC_074097.1"/>
</dbReference>
<evidence type="ECO:0000313" key="5">
    <source>
        <dbReference type="Proteomes" id="UP000676113"/>
    </source>
</evidence>
<evidence type="ECO:0000256" key="2">
    <source>
        <dbReference type="ARBA" id="ARBA00022561"/>
    </source>
</evidence>
<gene>
    <name evidence="4" type="primary">SRR6960803_7_3</name>
</gene>
<proteinExistence type="predicted"/>
<evidence type="ECO:0000256" key="1">
    <source>
        <dbReference type="ARBA" id="ARBA00004328"/>
    </source>
</evidence>
<dbReference type="InterPro" id="IPR015954">
    <property type="entry name" value="Phage_RNA-type_capsid"/>
</dbReference>
<dbReference type="GO" id="GO:0019028">
    <property type="term" value="C:viral capsid"/>
    <property type="evidence" value="ECO:0007669"/>
    <property type="project" value="UniProtKB-KW"/>
</dbReference>
<keyword evidence="3" id="KW-0946">Virion</keyword>
<dbReference type="KEGG" id="vg:80399018"/>
<evidence type="ECO:0000313" key="4">
    <source>
        <dbReference type="EMBL" id="DAD50740.1"/>
    </source>
</evidence>
<protein>
    <submittedName>
        <fullName evidence="4">Coat protein</fullName>
    </submittedName>
</protein>
<comment type="subcellular location">
    <subcellularLocation>
        <location evidence="1">Virion</location>
    </subcellularLocation>
</comment>
<name>A0A8S5KZW3_9VIRU</name>
<dbReference type="Proteomes" id="UP000676113">
    <property type="component" value="Segment"/>
</dbReference>
<reference evidence="4" key="1">
    <citation type="submission" date="2020-09" db="EMBL/GenBank/DDBJ databases">
        <title>Leviviricetes taxonomy.</title>
        <authorList>
            <person name="Stockdale S.R."/>
            <person name="Callanan J."/>
            <person name="Adriaenssens E.M."/>
            <person name="Kuhn J.H."/>
            <person name="Rumnieks J."/>
            <person name="Shkoporov A."/>
            <person name="Draper L.A."/>
            <person name="Ross P."/>
            <person name="Hill C."/>
        </authorList>
    </citation>
    <scope>NUCLEOTIDE SEQUENCE</scope>
</reference>
<dbReference type="EMBL" id="BK013613">
    <property type="protein sequence ID" value="DAD50740.1"/>
    <property type="molecule type" value="Genomic_RNA"/>
</dbReference>
<dbReference type="GeneID" id="80399018"/>
<accession>A0A8S5KZW3</accession>
<organism evidence="4 5">
    <name type="scientific">ssRNA phage SRR6960803_7</name>
    <dbReference type="NCBI Taxonomy" id="2786623"/>
    <lineage>
        <taxon>Viruses</taxon>
        <taxon>Riboviria</taxon>
        <taxon>Orthornavirae</taxon>
        <taxon>Lenarviricota</taxon>
        <taxon>Leviviricetes</taxon>
        <taxon>Norzivirales</taxon>
        <taxon>Fiersviridae</taxon>
        <taxon>Sholavirus</taxon>
        <taxon>Sholavirus sp. 'caenivicinum'</taxon>
    </lineage>
</organism>
<dbReference type="Gene3D" id="3.30.380.10">
    <property type="entry name" value="MS2 Viral Coat Protein"/>
    <property type="match status" value="1"/>
</dbReference>
<sequence length="159" mass="17009">MANMVTFAQNDDSNPLVTHTFVPVTDTPNPFWRGSNPVTPLEGQVRLTSSVEKQKNGSYKITTKLEVPVMETLGASGSAAGYVAPPKVAYTNVAIFTMFADRRSTISDRANLYKIMLGLLAGATATVDQGTLNGASVADSIKNSTRQIPQLYTSVLVPN</sequence>
<keyword evidence="2 4" id="KW-0167">Capsid protein</keyword>
<evidence type="ECO:0000256" key="3">
    <source>
        <dbReference type="ARBA" id="ARBA00022844"/>
    </source>
</evidence>